<proteinExistence type="predicted"/>
<keyword evidence="7 10" id="KW-0472">Membrane</keyword>
<dbReference type="PANTHER" id="PTHR21137">
    <property type="entry name" value="ODORANT RECEPTOR"/>
    <property type="match status" value="1"/>
</dbReference>
<dbReference type="GO" id="GO:0005886">
    <property type="term" value="C:plasma membrane"/>
    <property type="evidence" value="ECO:0007669"/>
    <property type="project" value="UniProtKB-SubCell"/>
</dbReference>
<dbReference type="GO" id="GO:0007165">
    <property type="term" value="P:signal transduction"/>
    <property type="evidence" value="ECO:0007669"/>
    <property type="project" value="UniProtKB-KW"/>
</dbReference>
<evidence type="ECO:0000256" key="4">
    <source>
        <dbReference type="ARBA" id="ARBA00022692"/>
    </source>
</evidence>
<reference evidence="11 12" key="1">
    <citation type="submission" date="2019-08" db="EMBL/GenBank/DDBJ databases">
        <title>High quality draft denovo assembly of Nylanderia fulva.</title>
        <authorList>
            <person name="Vargo E.L."/>
            <person name="Tarone A.M."/>
            <person name="Konganti K.R."/>
        </authorList>
    </citation>
    <scope>NUCLEOTIDE SEQUENCE [LARGE SCALE GENOMIC DNA]</scope>
    <source>
        <strain evidence="11">TAMU-Nful-2015</strain>
        <tissue evidence="11">Whole body</tissue>
    </source>
</reference>
<dbReference type="InterPro" id="IPR004117">
    <property type="entry name" value="7tm6_olfct_rcpt"/>
</dbReference>
<dbReference type="GO" id="GO:0005549">
    <property type="term" value="F:odorant binding"/>
    <property type="evidence" value="ECO:0007669"/>
    <property type="project" value="InterPro"/>
</dbReference>
<keyword evidence="6 10" id="KW-1133">Transmembrane helix</keyword>
<evidence type="ECO:0000256" key="8">
    <source>
        <dbReference type="ARBA" id="ARBA00023170"/>
    </source>
</evidence>
<feature type="transmembrane region" description="Helical" evidence="10">
    <location>
        <begin position="203"/>
        <end position="227"/>
    </location>
</feature>
<keyword evidence="9" id="KW-0807">Transducer</keyword>
<evidence type="ECO:0000256" key="10">
    <source>
        <dbReference type="SAM" id="Phobius"/>
    </source>
</evidence>
<keyword evidence="4 10" id="KW-0812">Transmembrane</keyword>
<feature type="non-terminal residue" evidence="11">
    <location>
        <position position="1"/>
    </location>
</feature>
<evidence type="ECO:0000313" key="12">
    <source>
        <dbReference type="Proteomes" id="UP000479987"/>
    </source>
</evidence>
<evidence type="ECO:0000256" key="5">
    <source>
        <dbReference type="ARBA" id="ARBA00022725"/>
    </source>
</evidence>
<protein>
    <submittedName>
        <fullName evidence="11">Odorant receptor 037</fullName>
    </submittedName>
</protein>
<evidence type="ECO:0000313" key="11">
    <source>
        <dbReference type="EMBL" id="KAF3054605.1"/>
    </source>
</evidence>
<evidence type="ECO:0000256" key="1">
    <source>
        <dbReference type="ARBA" id="ARBA00004651"/>
    </source>
</evidence>
<dbReference type="GO" id="GO:0004984">
    <property type="term" value="F:olfactory receptor activity"/>
    <property type="evidence" value="ECO:0007669"/>
    <property type="project" value="InterPro"/>
</dbReference>
<dbReference type="AlphaFoldDB" id="A0A6G1LQQ3"/>
<dbReference type="Pfam" id="PF02949">
    <property type="entry name" value="7tm_6"/>
    <property type="match status" value="1"/>
</dbReference>
<comment type="subcellular location">
    <subcellularLocation>
        <location evidence="1">Cell membrane</location>
        <topology evidence="1">Multi-pass membrane protein</topology>
    </subcellularLocation>
</comment>
<keyword evidence="12" id="KW-1185">Reference proteome</keyword>
<gene>
    <name evidence="11" type="primary">Or-037</name>
    <name evidence="11" type="synonym">Nful_v1.0-Or-037-NTE</name>
    <name evidence="11" type="ORF">NFUL_NFUL000047</name>
</gene>
<dbReference type="Proteomes" id="UP000479987">
    <property type="component" value="Unassembled WGS sequence"/>
</dbReference>
<name>A0A6G1LQQ3_9HYME</name>
<accession>A0A6G1LQQ3</accession>
<keyword evidence="8 11" id="KW-0675">Receptor</keyword>
<keyword evidence="2" id="KW-1003">Cell membrane</keyword>
<evidence type="ECO:0000256" key="3">
    <source>
        <dbReference type="ARBA" id="ARBA00022606"/>
    </source>
</evidence>
<sequence>AITYTACSTMPVVIVLLKLCFFLLHREEMLSMLKYTEDNFWYVQYDAYGRKILEQINKKGTILLFTFTFFTQGAVLSYLLTPIIENKGKNETERILMFNVWVGISTNVSPNYEIVFFFEFIALIHSGLCFCCFDNLLGLINMHAAGQFKMLQHRFETILQKVERTGTVEMLTQKKKHQVYEEIIECVAIHHKLIWYSESMERLFMYTTLCQLLSSAILLCVSGLQIFLGQGTIVRRMIFIAHSNACFFQLFVITLTSNDLIDESRAIGDAAYNANWQVLAHKDNKGIRNAVLMIIMRSKRPCSISAGGFFPVSLETFMTVLSTSVSYFTLLRKFIGE</sequence>
<comment type="caution">
    <text evidence="11">The sequence shown here is derived from an EMBL/GenBank/DDBJ whole genome shotgun (WGS) entry which is preliminary data.</text>
</comment>
<keyword evidence="3" id="KW-0716">Sensory transduction</keyword>
<dbReference type="PANTHER" id="PTHR21137:SF3">
    <property type="entry name" value="ODORANT RECEPTOR 30A-RELATED"/>
    <property type="match status" value="1"/>
</dbReference>
<dbReference type="EMBL" id="SGBU01000141">
    <property type="protein sequence ID" value="KAF3054605.1"/>
    <property type="molecule type" value="Genomic_DNA"/>
</dbReference>
<evidence type="ECO:0000256" key="2">
    <source>
        <dbReference type="ARBA" id="ARBA00022475"/>
    </source>
</evidence>
<evidence type="ECO:0000256" key="7">
    <source>
        <dbReference type="ARBA" id="ARBA00023136"/>
    </source>
</evidence>
<feature type="transmembrane region" description="Helical" evidence="10">
    <location>
        <begin position="60"/>
        <end position="80"/>
    </location>
</feature>
<evidence type="ECO:0000256" key="6">
    <source>
        <dbReference type="ARBA" id="ARBA00022989"/>
    </source>
</evidence>
<feature type="transmembrane region" description="Helical" evidence="10">
    <location>
        <begin position="114"/>
        <end position="140"/>
    </location>
</feature>
<organism evidence="11 12">
    <name type="scientific">Nylanderia fulva</name>
    <dbReference type="NCBI Taxonomy" id="613905"/>
    <lineage>
        <taxon>Eukaryota</taxon>
        <taxon>Metazoa</taxon>
        <taxon>Ecdysozoa</taxon>
        <taxon>Arthropoda</taxon>
        <taxon>Hexapoda</taxon>
        <taxon>Insecta</taxon>
        <taxon>Pterygota</taxon>
        <taxon>Neoptera</taxon>
        <taxon>Endopterygota</taxon>
        <taxon>Hymenoptera</taxon>
        <taxon>Apocrita</taxon>
        <taxon>Aculeata</taxon>
        <taxon>Formicoidea</taxon>
        <taxon>Formicidae</taxon>
        <taxon>Formicinae</taxon>
        <taxon>Nylanderia</taxon>
    </lineage>
</organism>
<evidence type="ECO:0000256" key="9">
    <source>
        <dbReference type="ARBA" id="ARBA00023224"/>
    </source>
</evidence>
<keyword evidence="5" id="KW-0552">Olfaction</keyword>